<protein>
    <submittedName>
        <fullName evidence="2">Alpha/beta hydrolase</fullName>
    </submittedName>
</protein>
<dbReference type="EMBL" id="SEWE01000008">
    <property type="protein sequence ID" value="RYU81881.1"/>
    <property type="molecule type" value="Genomic_DNA"/>
</dbReference>
<feature type="domain" description="AB hydrolase-1" evidence="1">
    <location>
        <begin position="89"/>
        <end position="269"/>
    </location>
</feature>
<evidence type="ECO:0000313" key="2">
    <source>
        <dbReference type="EMBL" id="RYU81881.1"/>
    </source>
</evidence>
<dbReference type="Pfam" id="PF12697">
    <property type="entry name" value="Abhydrolase_6"/>
    <property type="match status" value="1"/>
</dbReference>
<dbReference type="OrthoDB" id="9785847at2"/>
<keyword evidence="2" id="KW-0378">Hydrolase</keyword>
<organism evidence="2 3">
    <name type="scientific">Hymenobacter persicinus</name>
    <dbReference type="NCBI Taxonomy" id="2025506"/>
    <lineage>
        <taxon>Bacteria</taxon>
        <taxon>Pseudomonadati</taxon>
        <taxon>Bacteroidota</taxon>
        <taxon>Cytophagia</taxon>
        <taxon>Cytophagales</taxon>
        <taxon>Hymenobacteraceae</taxon>
        <taxon>Hymenobacter</taxon>
    </lineage>
</organism>
<proteinExistence type="predicted"/>
<evidence type="ECO:0000259" key="1">
    <source>
        <dbReference type="Pfam" id="PF12697"/>
    </source>
</evidence>
<gene>
    <name evidence="2" type="ORF">EWM57_05725</name>
</gene>
<dbReference type="Proteomes" id="UP000294155">
    <property type="component" value="Unassembled WGS sequence"/>
</dbReference>
<dbReference type="PANTHER" id="PTHR43689">
    <property type="entry name" value="HYDROLASE"/>
    <property type="match status" value="1"/>
</dbReference>
<dbReference type="InterPro" id="IPR029058">
    <property type="entry name" value="AB_hydrolase_fold"/>
</dbReference>
<dbReference type="AlphaFoldDB" id="A0A4Q5LHR5"/>
<dbReference type="RefSeq" id="WP_129920185.1">
    <property type="nucleotide sequence ID" value="NZ_SEWE01000008.1"/>
</dbReference>
<keyword evidence="3" id="KW-1185">Reference proteome</keyword>
<dbReference type="GO" id="GO:0016787">
    <property type="term" value="F:hydrolase activity"/>
    <property type="evidence" value="ECO:0007669"/>
    <property type="project" value="UniProtKB-KW"/>
</dbReference>
<dbReference type="PANTHER" id="PTHR43689:SF8">
    <property type="entry name" value="ALPHA_BETA-HYDROLASES SUPERFAMILY PROTEIN"/>
    <property type="match status" value="1"/>
</dbReference>
<reference evidence="2 3" key="1">
    <citation type="submission" date="2019-02" db="EMBL/GenBank/DDBJ databases">
        <title>Bacterial novel species isolated from soil.</title>
        <authorList>
            <person name="Jung H.-Y."/>
        </authorList>
    </citation>
    <scope>NUCLEOTIDE SEQUENCE [LARGE SCALE GENOMIC DNA]</scope>
    <source>
        <strain evidence="2 3">1-3-3-3</strain>
    </source>
</reference>
<sequence>MNPALTTVLPSPPPVPAALRRLRLGLRLLSAVSTKLAFRAAWRVFTTPRRLPPKKWEAATLATARPFQVPFGPGQLAAYEWGPAAGPAILLVHGWEHRASFWGAFATALSAAGYRVIAFDGPAHGASPGRRTTLPEFGAAIQAVAEAVGPVWGVVAHSFGAAATAGLPVRFNQDQGLPRLVLLSVPGSTPAVFERFAELLQLSASVTHRMLAFVEQQGGRRVESFSLTRPDHAVPAHRALLFHDRADDTIPFAEAEAIARHWPGLDFRPTIGLGHNRILRDAAVIEQTLAFLRPENSAERPE</sequence>
<accession>A0A4Q5LHR5</accession>
<dbReference type="InterPro" id="IPR000073">
    <property type="entry name" value="AB_hydrolase_1"/>
</dbReference>
<dbReference type="SUPFAM" id="SSF53474">
    <property type="entry name" value="alpha/beta-Hydrolases"/>
    <property type="match status" value="1"/>
</dbReference>
<name>A0A4Q5LHR5_9BACT</name>
<evidence type="ECO:0000313" key="3">
    <source>
        <dbReference type="Proteomes" id="UP000294155"/>
    </source>
</evidence>
<comment type="caution">
    <text evidence="2">The sequence shown here is derived from an EMBL/GenBank/DDBJ whole genome shotgun (WGS) entry which is preliminary data.</text>
</comment>
<dbReference type="Gene3D" id="3.40.50.1820">
    <property type="entry name" value="alpha/beta hydrolase"/>
    <property type="match status" value="1"/>
</dbReference>